<comment type="caution">
    <text evidence="1">The sequence shown here is derived from an EMBL/GenBank/DDBJ whole genome shotgun (WGS) entry which is preliminary data.</text>
</comment>
<accession>A0A3D8JB40</accession>
<evidence type="ECO:0000313" key="1">
    <source>
        <dbReference type="EMBL" id="RDU74530.1"/>
    </source>
</evidence>
<dbReference type="OrthoDB" id="5372756at2"/>
<name>A0A3D8JB40_9HELI</name>
<protein>
    <submittedName>
        <fullName evidence="1">Uncharacterized protein</fullName>
    </submittedName>
</protein>
<keyword evidence="2" id="KW-1185">Reference proteome</keyword>
<evidence type="ECO:0000313" key="2">
    <source>
        <dbReference type="Proteomes" id="UP000256695"/>
    </source>
</evidence>
<dbReference type="AlphaFoldDB" id="A0A3D8JB40"/>
<reference evidence="1 2" key="1">
    <citation type="submission" date="2018-04" db="EMBL/GenBank/DDBJ databases">
        <title>Novel Campyloabacter and Helicobacter Species and Strains.</title>
        <authorList>
            <person name="Mannion A.J."/>
            <person name="Shen Z."/>
            <person name="Fox J.G."/>
        </authorList>
    </citation>
    <scope>NUCLEOTIDE SEQUENCE [LARGE SCALE GENOMIC DNA]</scope>
    <source>
        <strain evidence="1 2">MIT 04-9362</strain>
    </source>
</reference>
<organism evidence="1 2">
    <name type="scientific">Helicobacter anseris</name>
    <dbReference type="NCBI Taxonomy" id="375926"/>
    <lineage>
        <taxon>Bacteria</taxon>
        <taxon>Pseudomonadati</taxon>
        <taxon>Campylobacterota</taxon>
        <taxon>Epsilonproteobacteria</taxon>
        <taxon>Campylobacterales</taxon>
        <taxon>Helicobacteraceae</taxon>
        <taxon>Helicobacter</taxon>
    </lineage>
</organism>
<gene>
    <name evidence="1" type="ORF">CQA57_00300</name>
</gene>
<proteinExistence type="predicted"/>
<dbReference type="RefSeq" id="WP_115578239.1">
    <property type="nucleotide sequence ID" value="NZ_NXLX01000001.1"/>
</dbReference>
<sequence>MFQMIQSQLQPTHAKAMGYHNESNFNKALEAFKSKKTLLEWFDSQFYDFVHFPQSFYIKASEVLKIDESKVQEEMDKVIKHIEDRKNYGKNVSIKTQITLDEIRARGVGFFSLMGINNQKTLYIQDIERFVLKPQDEVIKGYGEIVKKHYQENAGKLQYLGEILEYCVNIWGKEYHFSPQGEVVEVVERE</sequence>
<dbReference type="Proteomes" id="UP000256695">
    <property type="component" value="Unassembled WGS sequence"/>
</dbReference>
<dbReference type="EMBL" id="NXLX01000001">
    <property type="protein sequence ID" value="RDU74530.1"/>
    <property type="molecule type" value="Genomic_DNA"/>
</dbReference>